<organism evidence="2 3">
    <name type="scientific">Heliocybe sulcata</name>
    <dbReference type="NCBI Taxonomy" id="5364"/>
    <lineage>
        <taxon>Eukaryota</taxon>
        <taxon>Fungi</taxon>
        <taxon>Dikarya</taxon>
        <taxon>Basidiomycota</taxon>
        <taxon>Agaricomycotina</taxon>
        <taxon>Agaricomycetes</taxon>
        <taxon>Gloeophyllales</taxon>
        <taxon>Gloeophyllaceae</taxon>
        <taxon>Heliocybe</taxon>
    </lineage>
</organism>
<evidence type="ECO:0000313" key="2">
    <source>
        <dbReference type="EMBL" id="TFK57235.1"/>
    </source>
</evidence>
<feature type="region of interest" description="Disordered" evidence="1">
    <location>
        <begin position="90"/>
        <end position="139"/>
    </location>
</feature>
<accession>A0A5C3NK35</accession>
<dbReference type="GO" id="GO:0005634">
    <property type="term" value="C:nucleus"/>
    <property type="evidence" value="ECO:0007669"/>
    <property type="project" value="TreeGrafter"/>
</dbReference>
<feature type="compositionally biased region" description="Acidic residues" evidence="1">
    <location>
        <begin position="102"/>
        <end position="139"/>
    </location>
</feature>
<dbReference type="PANTHER" id="PTHR46018">
    <property type="entry name" value="ZINC PHOSPHODIESTERASE ELAC PROTEIN 1"/>
    <property type="match status" value="1"/>
</dbReference>
<sequence>MSKRHGMHVRPADHTMGLITLIRNVLRAPPTTSDAQFVPREPKRIDVYGPKGIRRFVRTIIGCTHSRSHPEDFFVVHELLMRKDWSAGHANGDAEPMHEDLPEVEGEASMEDGGEDESGAEDNNEHEDMEDDAEDEGEALWEEPSAPAAEGLHPNELPGTDFKANKRHFWRKILTMGAGGGEVIVDAGPIIHRDPCIGYVFTALPSDDPHPDAPLYNPRKLVVLGDTSDPRHLIPLCSRPSPSLLVHEATDAFIPTSVDPQSKRSRELVMEKCVERGHSTPEMAGSFAREIGAKRVVLNHLGSRFPAPLANNGPRLRGAVLKEMERQASESWGGGFVRAALDFTRITIPPDRVLDEAEEGEGGEGGGSNGSGGGGERRPRARGRGTGRGRGRGERGWEGRKREGAVSSDRSLSQGAYGSGRHVHKKAKEGDDG</sequence>
<dbReference type="Proteomes" id="UP000305948">
    <property type="component" value="Unassembled WGS sequence"/>
</dbReference>
<dbReference type="OrthoDB" id="527344at2759"/>
<feature type="compositionally biased region" description="Gly residues" evidence="1">
    <location>
        <begin position="363"/>
        <end position="374"/>
    </location>
</feature>
<protein>
    <recommendedName>
        <fullName evidence="4">Metallo-beta-lactamase domain-containing protein</fullName>
    </recommendedName>
</protein>
<proteinExistence type="predicted"/>
<dbReference type="PANTHER" id="PTHR46018:SF2">
    <property type="entry name" value="ZINC PHOSPHODIESTERASE ELAC PROTEIN 1"/>
    <property type="match status" value="1"/>
</dbReference>
<keyword evidence="3" id="KW-1185">Reference proteome</keyword>
<evidence type="ECO:0000313" key="3">
    <source>
        <dbReference type="Proteomes" id="UP000305948"/>
    </source>
</evidence>
<gene>
    <name evidence="2" type="ORF">OE88DRAFT_1730629</name>
</gene>
<name>A0A5C3NK35_9AGAM</name>
<reference evidence="2 3" key="1">
    <citation type="journal article" date="2019" name="Nat. Ecol. Evol.">
        <title>Megaphylogeny resolves global patterns of mushroom evolution.</title>
        <authorList>
            <person name="Varga T."/>
            <person name="Krizsan K."/>
            <person name="Foldi C."/>
            <person name="Dima B."/>
            <person name="Sanchez-Garcia M."/>
            <person name="Sanchez-Ramirez S."/>
            <person name="Szollosi G.J."/>
            <person name="Szarkandi J.G."/>
            <person name="Papp V."/>
            <person name="Albert L."/>
            <person name="Andreopoulos W."/>
            <person name="Angelini C."/>
            <person name="Antonin V."/>
            <person name="Barry K.W."/>
            <person name="Bougher N.L."/>
            <person name="Buchanan P."/>
            <person name="Buyck B."/>
            <person name="Bense V."/>
            <person name="Catcheside P."/>
            <person name="Chovatia M."/>
            <person name="Cooper J."/>
            <person name="Damon W."/>
            <person name="Desjardin D."/>
            <person name="Finy P."/>
            <person name="Geml J."/>
            <person name="Haridas S."/>
            <person name="Hughes K."/>
            <person name="Justo A."/>
            <person name="Karasinski D."/>
            <person name="Kautmanova I."/>
            <person name="Kiss B."/>
            <person name="Kocsube S."/>
            <person name="Kotiranta H."/>
            <person name="LaButti K.M."/>
            <person name="Lechner B.E."/>
            <person name="Liimatainen K."/>
            <person name="Lipzen A."/>
            <person name="Lukacs Z."/>
            <person name="Mihaltcheva S."/>
            <person name="Morgado L.N."/>
            <person name="Niskanen T."/>
            <person name="Noordeloos M.E."/>
            <person name="Ohm R.A."/>
            <person name="Ortiz-Santana B."/>
            <person name="Ovrebo C."/>
            <person name="Racz N."/>
            <person name="Riley R."/>
            <person name="Savchenko A."/>
            <person name="Shiryaev A."/>
            <person name="Soop K."/>
            <person name="Spirin V."/>
            <person name="Szebenyi C."/>
            <person name="Tomsovsky M."/>
            <person name="Tulloss R.E."/>
            <person name="Uehling J."/>
            <person name="Grigoriev I.V."/>
            <person name="Vagvolgyi C."/>
            <person name="Papp T."/>
            <person name="Martin F.M."/>
            <person name="Miettinen O."/>
            <person name="Hibbett D.S."/>
            <person name="Nagy L.G."/>
        </authorList>
    </citation>
    <scope>NUCLEOTIDE SEQUENCE [LARGE SCALE GENOMIC DNA]</scope>
    <source>
        <strain evidence="2 3">OMC1185</strain>
    </source>
</reference>
<dbReference type="InterPro" id="IPR036866">
    <property type="entry name" value="RibonucZ/Hydroxyglut_hydro"/>
</dbReference>
<evidence type="ECO:0000256" key="1">
    <source>
        <dbReference type="SAM" id="MobiDB-lite"/>
    </source>
</evidence>
<feature type="compositionally biased region" description="Basic and acidic residues" evidence="1">
    <location>
        <begin position="391"/>
        <end position="404"/>
    </location>
</feature>
<feature type="compositionally biased region" description="Basic residues" evidence="1">
    <location>
        <begin position="379"/>
        <end position="390"/>
    </location>
</feature>
<dbReference type="EMBL" id="ML213503">
    <property type="protein sequence ID" value="TFK57235.1"/>
    <property type="molecule type" value="Genomic_DNA"/>
</dbReference>
<evidence type="ECO:0008006" key="4">
    <source>
        <dbReference type="Google" id="ProtNLM"/>
    </source>
</evidence>
<dbReference type="STRING" id="5364.A0A5C3NK35"/>
<dbReference type="GO" id="GO:0042781">
    <property type="term" value="F:3'-tRNA processing endoribonuclease activity"/>
    <property type="evidence" value="ECO:0007669"/>
    <property type="project" value="TreeGrafter"/>
</dbReference>
<dbReference type="AlphaFoldDB" id="A0A5C3NK35"/>
<dbReference type="SUPFAM" id="SSF56281">
    <property type="entry name" value="Metallo-hydrolase/oxidoreductase"/>
    <property type="match status" value="1"/>
</dbReference>
<dbReference type="Gene3D" id="3.60.15.10">
    <property type="entry name" value="Ribonuclease Z/Hydroxyacylglutathione hydrolase-like"/>
    <property type="match status" value="1"/>
</dbReference>
<feature type="region of interest" description="Disordered" evidence="1">
    <location>
        <begin position="356"/>
        <end position="433"/>
    </location>
</feature>